<evidence type="ECO:0000313" key="2">
    <source>
        <dbReference type="Proteomes" id="UP000825935"/>
    </source>
</evidence>
<sequence>MKIVYFCAMEDISLEKYPSHCRLLRELGTPSMPASDEYGSYMNAISGREMLLAIRDYIKMQLILDIRASPFYSLLIDESTDRTIHKHLILYVLYISDARKGHIKCDFVELLAVENGSAKCIYDVVNKFLNDNMLDVHKLIVIATDGASVMTGHKTGVVARFQESMPYIMGVHCIAHRQALAAKDGFITHPHVYAFVDKVANKVYSWLGKSSKRHSELWKIMSEYDMLDVKALQIHSVRWLSRGQVMERLVNMMPAILQQWQQSEKKWYKKITILVVQFMIHFLADVLKELNKLNMEFQRHEIDVTSISAMLDLTIEKLKIRYLDVDVEKFGLNSPYLSSFLKMEKDSMLIYKDANGNSHIHALRCEPISIDVKSGSLDECISMAKVYVTNILESLNKRFEDISVYNAFKLFSPSSYPVDEYDREKMTQEWLSRINNRLNIDSRMIDIRKCMSEREDFVGILCRIAQHKSMHDAWRSCSVMKSWWDTYPEMMRLWQLSLVIPASTSSCKRGFSRQNFIKNLSRSSLGLDTLDALMLLSIDARGILSIDWKNVFDMWMNAKKRRAMPLE</sequence>
<dbReference type="PANTHER" id="PTHR46880">
    <property type="entry name" value="RAS-ASSOCIATING DOMAIN-CONTAINING PROTEIN"/>
    <property type="match status" value="1"/>
</dbReference>
<accession>A0A8T2SFB5</accession>
<dbReference type="PANTHER" id="PTHR46880:SF5">
    <property type="entry name" value="DUF4371 DOMAIN-CONTAINING PROTEIN"/>
    <property type="match status" value="1"/>
</dbReference>
<evidence type="ECO:0000313" key="1">
    <source>
        <dbReference type="EMBL" id="KAH7331559.1"/>
    </source>
</evidence>
<proteinExistence type="predicted"/>
<dbReference type="InterPro" id="IPR012337">
    <property type="entry name" value="RNaseH-like_sf"/>
</dbReference>
<dbReference type="Proteomes" id="UP000825935">
    <property type="component" value="Chromosome 20"/>
</dbReference>
<name>A0A8T2SFB5_CERRI</name>
<dbReference type="SUPFAM" id="SSF53098">
    <property type="entry name" value="Ribonuclease H-like"/>
    <property type="match status" value="1"/>
</dbReference>
<organism evidence="1 2">
    <name type="scientific">Ceratopteris richardii</name>
    <name type="common">Triangle waterfern</name>
    <dbReference type="NCBI Taxonomy" id="49495"/>
    <lineage>
        <taxon>Eukaryota</taxon>
        <taxon>Viridiplantae</taxon>
        <taxon>Streptophyta</taxon>
        <taxon>Embryophyta</taxon>
        <taxon>Tracheophyta</taxon>
        <taxon>Polypodiopsida</taxon>
        <taxon>Polypodiidae</taxon>
        <taxon>Polypodiales</taxon>
        <taxon>Pteridineae</taxon>
        <taxon>Pteridaceae</taxon>
        <taxon>Parkerioideae</taxon>
        <taxon>Ceratopteris</taxon>
    </lineage>
</organism>
<reference evidence="1" key="1">
    <citation type="submission" date="2021-08" db="EMBL/GenBank/DDBJ databases">
        <title>WGS assembly of Ceratopteris richardii.</title>
        <authorList>
            <person name="Marchant D.B."/>
            <person name="Chen G."/>
            <person name="Jenkins J."/>
            <person name="Shu S."/>
            <person name="Leebens-Mack J."/>
            <person name="Grimwood J."/>
            <person name="Schmutz J."/>
            <person name="Soltis P."/>
            <person name="Soltis D."/>
            <person name="Chen Z.-H."/>
        </authorList>
    </citation>
    <scope>NUCLEOTIDE SEQUENCE</scope>
    <source>
        <strain evidence="1">Whitten #5841</strain>
        <tissue evidence="1">Leaf</tissue>
    </source>
</reference>
<dbReference type="EMBL" id="CM035425">
    <property type="protein sequence ID" value="KAH7331559.1"/>
    <property type="molecule type" value="Genomic_DNA"/>
</dbReference>
<dbReference type="OMA" id="EDEWINE"/>
<dbReference type="OrthoDB" id="6621980at2759"/>
<comment type="caution">
    <text evidence="1">The sequence shown here is derived from an EMBL/GenBank/DDBJ whole genome shotgun (WGS) entry which is preliminary data.</text>
</comment>
<dbReference type="AlphaFoldDB" id="A0A8T2SFB5"/>
<protein>
    <submittedName>
        <fullName evidence="1">Uncharacterized protein</fullName>
    </submittedName>
</protein>
<keyword evidence="2" id="KW-1185">Reference proteome</keyword>
<gene>
    <name evidence="1" type="ORF">KP509_20G040300</name>
</gene>